<dbReference type="EMBL" id="JBHSAY010000013">
    <property type="protein sequence ID" value="MFC4133710.1"/>
    <property type="molecule type" value="Genomic_DNA"/>
</dbReference>
<comment type="caution">
    <text evidence="4">The sequence shown here is derived from an EMBL/GenBank/DDBJ whole genome shotgun (WGS) entry which is preliminary data.</text>
</comment>
<dbReference type="InterPro" id="IPR036388">
    <property type="entry name" value="WH-like_DNA-bd_sf"/>
</dbReference>
<keyword evidence="1" id="KW-0805">Transcription regulation</keyword>
<accession>A0ABV8LRP1</accession>
<evidence type="ECO:0000256" key="1">
    <source>
        <dbReference type="ARBA" id="ARBA00023015"/>
    </source>
</evidence>
<keyword evidence="5" id="KW-1185">Reference proteome</keyword>
<name>A0ABV8LRP1_9ACTN</name>
<dbReference type="InterPro" id="IPR005561">
    <property type="entry name" value="ANTAR"/>
</dbReference>
<evidence type="ECO:0000256" key="2">
    <source>
        <dbReference type="ARBA" id="ARBA00023163"/>
    </source>
</evidence>
<dbReference type="SUPFAM" id="SSF52172">
    <property type="entry name" value="CheY-like"/>
    <property type="match status" value="1"/>
</dbReference>
<proteinExistence type="predicted"/>
<dbReference type="PROSITE" id="PS50921">
    <property type="entry name" value="ANTAR"/>
    <property type="match status" value="1"/>
</dbReference>
<dbReference type="SUPFAM" id="SSF55781">
    <property type="entry name" value="GAF domain-like"/>
    <property type="match status" value="1"/>
</dbReference>
<feature type="domain" description="ANTAR" evidence="3">
    <location>
        <begin position="167"/>
        <end position="228"/>
    </location>
</feature>
<dbReference type="Gene3D" id="1.10.10.10">
    <property type="entry name" value="Winged helix-like DNA-binding domain superfamily/Winged helix DNA-binding domain"/>
    <property type="match status" value="1"/>
</dbReference>
<evidence type="ECO:0000313" key="4">
    <source>
        <dbReference type="EMBL" id="MFC4133710.1"/>
    </source>
</evidence>
<gene>
    <name evidence="4" type="ORF">ACFOZ4_24125</name>
</gene>
<dbReference type="Proteomes" id="UP001595816">
    <property type="component" value="Unassembled WGS sequence"/>
</dbReference>
<protein>
    <submittedName>
        <fullName evidence="4">ANTAR domain-containing protein</fullName>
    </submittedName>
</protein>
<dbReference type="Gene3D" id="3.30.450.40">
    <property type="match status" value="1"/>
</dbReference>
<dbReference type="Pfam" id="PF03861">
    <property type="entry name" value="ANTAR"/>
    <property type="match status" value="1"/>
</dbReference>
<dbReference type="InterPro" id="IPR029016">
    <property type="entry name" value="GAF-like_dom_sf"/>
</dbReference>
<dbReference type="SMART" id="SM01012">
    <property type="entry name" value="ANTAR"/>
    <property type="match status" value="1"/>
</dbReference>
<reference evidence="5" key="1">
    <citation type="journal article" date="2019" name="Int. J. Syst. Evol. Microbiol.">
        <title>The Global Catalogue of Microorganisms (GCM) 10K type strain sequencing project: providing services to taxonomists for standard genome sequencing and annotation.</title>
        <authorList>
            <consortium name="The Broad Institute Genomics Platform"/>
            <consortium name="The Broad Institute Genome Sequencing Center for Infectious Disease"/>
            <person name="Wu L."/>
            <person name="Ma J."/>
        </authorList>
    </citation>
    <scope>NUCLEOTIDE SEQUENCE [LARGE SCALE GENOMIC DNA]</scope>
    <source>
        <strain evidence="5">CGMCC 4.7289</strain>
    </source>
</reference>
<keyword evidence="2" id="KW-0804">Transcription</keyword>
<evidence type="ECO:0000259" key="3">
    <source>
        <dbReference type="PROSITE" id="PS50921"/>
    </source>
</evidence>
<sequence length="233" mass="25067">MTDQTRVARAFAGIARCVLAESSAAEVLQVFADSCAAAVGVPSVGVSVGPVGDCPHVMAASDERAYVLEDVAAGDGPTPARYVRAYGRSLVNTRLLPHDGRWPAVAERALAAGIGLVTVLPLRDADEILGTVTLYCEDWVGLEVPRIEVAEALAVTASAVLIEARRRDAAAARARRLSVALDQRVRIEQAVGRLAERWNVTPDEAYERMRRDAEERDVPLETLAREAAAVDRW</sequence>
<organism evidence="4 5">
    <name type="scientific">Hamadaea flava</name>
    <dbReference type="NCBI Taxonomy" id="1742688"/>
    <lineage>
        <taxon>Bacteria</taxon>
        <taxon>Bacillati</taxon>
        <taxon>Actinomycetota</taxon>
        <taxon>Actinomycetes</taxon>
        <taxon>Micromonosporales</taxon>
        <taxon>Micromonosporaceae</taxon>
        <taxon>Hamadaea</taxon>
    </lineage>
</organism>
<evidence type="ECO:0000313" key="5">
    <source>
        <dbReference type="Proteomes" id="UP001595816"/>
    </source>
</evidence>
<dbReference type="InterPro" id="IPR011006">
    <property type="entry name" value="CheY-like_superfamily"/>
</dbReference>
<dbReference type="RefSeq" id="WP_253750535.1">
    <property type="nucleotide sequence ID" value="NZ_JAMZDZ010000001.1"/>
</dbReference>